<accession>A0A7C9EFS3</accession>
<dbReference type="EMBL" id="GISG01224340">
    <property type="protein sequence ID" value="MBA4664623.1"/>
    <property type="molecule type" value="Transcribed_RNA"/>
</dbReference>
<organism evidence="1">
    <name type="scientific">Opuntia streptacantha</name>
    <name type="common">Prickly pear cactus</name>
    <name type="synonym">Opuntia cardona</name>
    <dbReference type="NCBI Taxonomy" id="393608"/>
    <lineage>
        <taxon>Eukaryota</taxon>
        <taxon>Viridiplantae</taxon>
        <taxon>Streptophyta</taxon>
        <taxon>Embryophyta</taxon>
        <taxon>Tracheophyta</taxon>
        <taxon>Spermatophyta</taxon>
        <taxon>Magnoliopsida</taxon>
        <taxon>eudicotyledons</taxon>
        <taxon>Gunneridae</taxon>
        <taxon>Pentapetalae</taxon>
        <taxon>Caryophyllales</taxon>
        <taxon>Cactineae</taxon>
        <taxon>Cactaceae</taxon>
        <taxon>Opuntioideae</taxon>
        <taxon>Opuntia</taxon>
    </lineage>
</organism>
<reference evidence="1" key="2">
    <citation type="submission" date="2020-07" db="EMBL/GenBank/DDBJ databases">
        <authorList>
            <person name="Vera ALvarez R."/>
            <person name="Arias-Moreno D.M."/>
            <person name="Jimenez-Jacinto V."/>
            <person name="Jimenez-Bremont J.F."/>
            <person name="Swaminathan K."/>
            <person name="Moose S.P."/>
            <person name="Guerrero-Gonzalez M.L."/>
            <person name="Marino-Ramirez L."/>
            <person name="Landsman D."/>
            <person name="Rodriguez-Kessler M."/>
            <person name="Delgado-Sanchez P."/>
        </authorList>
    </citation>
    <scope>NUCLEOTIDE SEQUENCE</scope>
    <source>
        <tissue evidence="1">Cladode</tissue>
    </source>
</reference>
<sequence length="103" mass="11769">MDLQCPGSGDYSFIRESEDIYSYIDGILQVFCFFPLGEGFVLPANVWPLLVRCLFEYGDQGWPLLDCSSIDNLCWAFEQFGYDSPVISWMFHKEVTLGTSFLA</sequence>
<name>A0A7C9EFS3_OPUST</name>
<dbReference type="AlphaFoldDB" id="A0A7C9EFS3"/>
<evidence type="ECO:0000313" key="1">
    <source>
        <dbReference type="EMBL" id="MBA4664623.1"/>
    </source>
</evidence>
<protein>
    <submittedName>
        <fullName evidence="1">Uncharacterized protein</fullName>
    </submittedName>
</protein>
<reference evidence="1" key="1">
    <citation type="journal article" date="2013" name="J. Plant Res.">
        <title>Effect of fungi and light on seed germination of three Opuntia species from semiarid lands of central Mexico.</title>
        <authorList>
            <person name="Delgado-Sanchez P."/>
            <person name="Jimenez-Bremont J.F."/>
            <person name="Guerrero-Gonzalez Mde L."/>
            <person name="Flores J."/>
        </authorList>
    </citation>
    <scope>NUCLEOTIDE SEQUENCE</scope>
    <source>
        <tissue evidence="1">Cladode</tissue>
    </source>
</reference>
<proteinExistence type="predicted"/>